<comment type="caution">
    <text evidence="2">The sequence shown here is derived from an EMBL/GenBank/DDBJ whole genome shotgun (WGS) entry which is preliminary data.</text>
</comment>
<proteinExistence type="predicted"/>
<evidence type="ECO:0000256" key="1">
    <source>
        <dbReference type="SAM" id="SignalP"/>
    </source>
</evidence>
<feature type="signal peptide" evidence="1">
    <location>
        <begin position="1"/>
        <end position="26"/>
    </location>
</feature>
<reference evidence="2 3" key="1">
    <citation type="submission" date="2016-03" db="EMBL/GenBank/DDBJ databases">
        <title>EvidentialGene: Evidence-directed Construction of Genes on Genomes.</title>
        <authorList>
            <person name="Gilbert D.G."/>
            <person name="Choi J.-H."/>
            <person name="Mockaitis K."/>
            <person name="Colbourne J."/>
            <person name="Pfrender M."/>
        </authorList>
    </citation>
    <scope>NUCLEOTIDE SEQUENCE [LARGE SCALE GENOMIC DNA]</scope>
    <source>
        <strain evidence="2 3">Xinb3</strain>
        <tissue evidence="2">Complete organism</tissue>
    </source>
</reference>
<keyword evidence="3" id="KW-1185">Reference proteome</keyword>
<accession>A0A164NEK0</accession>
<dbReference type="AlphaFoldDB" id="A0A164NEK0"/>
<name>A0A164NEK0_9CRUS</name>
<keyword evidence="1" id="KW-0732">Signal</keyword>
<feature type="chain" id="PRO_5007852032" evidence="1">
    <location>
        <begin position="27"/>
        <end position="586"/>
    </location>
</feature>
<organism evidence="2 3">
    <name type="scientific">Daphnia magna</name>
    <dbReference type="NCBI Taxonomy" id="35525"/>
    <lineage>
        <taxon>Eukaryota</taxon>
        <taxon>Metazoa</taxon>
        <taxon>Ecdysozoa</taxon>
        <taxon>Arthropoda</taxon>
        <taxon>Crustacea</taxon>
        <taxon>Branchiopoda</taxon>
        <taxon>Diplostraca</taxon>
        <taxon>Cladocera</taxon>
        <taxon>Anomopoda</taxon>
        <taxon>Daphniidae</taxon>
        <taxon>Daphnia</taxon>
    </lineage>
</organism>
<sequence length="586" mass="67911">MCSRHPASSTSRHIWCLWYLLTVISAVRCGVSPSIDVDIFSMRSPIKCYKDDLIPVLKVTWDKFKLEVNQVPDTGSITKYFLQSEGANLRSNAVACMSMQNLSSFHFSITGNFLNQPVELYFDYMLEDANGFFHYPKSAKKLSFWLKKMNGQPVFEEGEMPDLPWNFFFQYVIQDTTFMNGTLSTNCNLFETNSKPMCIYKSLLNLQANQLSWIAEGKIHRSLDSAILSARLTGSASHQPIDPLFFNANWNTSQELFVLCSDLVLGEQSLLSLTIKSSSLNGWQLSVEIVSFAFDWRWFINWSILLKQDGREVTAISEGNYLFQPSAIPIRYRFGLLESNSSSRVFVLRHNISSALYRFEGNMTIDVESTDSDPEIITKITQKIRTSSLERPLRLDLQQIFHQSGYWTWETVVLRSGLFDMHVSGHWNDTIFQHYRKLFQIHSHDEDCLPSLNLEFDYSDRRRFYHQISYPFLACSYGLLVQLSESFTFIPAEVRILYRDEFETNHSRSILQLKFSEINSILNAQASVEWLDVNRMIAAIKNQLNKITAWMADEQHPINELLKPIFRRPTLANSFANVLKWLEIYF</sequence>
<evidence type="ECO:0000313" key="3">
    <source>
        <dbReference type="Proteomes" id="UP000076858"/>
    </source>
</evidence>
<dbReference type="EMBL" id="LRGB01002860">
    <property type="protein sequence ID" value="KZS05888.1"/>
    <property type="molecule type" value="Genomic_DNA"/>
</dbReference>
<protein>
    <submittedName>
        <fullName evidence="2">Uncharacterized protein</fullName>
    </submittedName>
</protein>
<dbReference type="Proteomes" id="UP000076858">
    <property type="component" value="Unassembled WGS sequence"/>
</dbReference>
<evidence type="ECO:0000313" key="2">
    <source>
        <dbReference type="EMBL" id="KZS05888.1"/>
    </source>
</evidence>
<dbReference type="OrthoDB" id="6336336at2759"/>
<gene>
    <name evidence="2" type="ORF">APZ42_030854</name>
</gene>